<dbReference type="PANTHER" id="PTHR43495">
    <property type="entry name" value="GABA PERMEASE"/>
    <property type="match status" value="1"/>
</dbReference>
<accession>A0A368Y831</accession>
<feature type="transmembrane region" description="Helical" evidence="10">
    <location>
        <begin position="150"/>
        <end position="172"/>
    </location>
</feature>
<feature type="transmembrane region" description="Helical" evidence="10">
    <location>
        <begin position="192"/>
        <end position="217"/>
    </location>
</feature>
<dbReference type="PANTHER" id="PTHR43495:SF4">
    <property type="entry name" value="AROMATIC AMINO ACID TRANSPORT PROTEIN AROP"/>
    <property type="match status" value="1"/>
</dbReference>
<comment type="similarity">
    <text evidence="2">Belongs to the amino acid-polyamine-organocation (APC) superfamily. Amino acid transporter (AAT) (TC 2.A.3.1) family.</text>
</comment>
<keyword evidence="3" id="KW-0813">Transport</keyword>
<keyword evidence="8 10" id="KW-1133">Transmembrane helix</keyword>
<evidence type="ECO:0000256" key="10">
    <source>
        <dbReference type="SAM" id="Phobius"/>
    </source>
</evidence>
<organism evidence="12 13">
    <name type="scientific">Pseudorhodoferax soli</name>
    <dbReference type="NCBI Taxonomy" id="545864"/>
    <lineage>
        <taxon>Bacteria</taxon>
        <taxon>Pseudomonadati</taxon>
        <taxon>Pseudomonadota</taxon>
        <taxon>Betaproteobacteria</taxon>
        <taxon>Burkholderiales</taxon>
        <taxon>Comamonadaceae</taxon>
    </lineage>
</organism>
<feature type="domain" description="Amino acid permease/ SLC12A" evidence="11">
    <location>
        <begin position="17"/>
        <end position="448"/>
    </location>
</feature>
<keyword evidence="9 10" id="KW-0472">Membrane</keyword>
<keyword evidence="6 10" id="KW-0812">Transmembrane</keyword>
<feature type="transmembrane region" description="Helical" evidence="10">
    <location>
        <begin position="367"/>
        <end position="386"/>
    </location>
</feature>
<dbReference type="GO" id="GO:0055085">
    <property type="term" value="P:transmembrane transport"/>
    <property type="evidence" value="ECO:0007669"/>
    <property type="project" value="InterPro"/>
</dbReference>
<comment type="caution">
    <text evidence="12">The sequence shown here is derived from an EMBL/GenBank/DDBJ whole genome shotgun (WGS) entry which is preliminary data.</text>
</comment>
<dbReference type="Pfam" id="PF00324">
    <property type="entry name" value="AA_permease"/>
    <property type="match status" value="1"/>
</dbReference>
<evidence type="ECO:0000313" key="12">
    <source>
        <dbReference type="EMBL" id="RCW76265.1"/>
    </source>
</evidence>
<sequence>MTPTHSGHLERKLQSRHIQLIALGGTIGTGLFLGSAGIIEMAGPAVLLGYAIGGALIFLIMRFLGEMLVEAPNAGSFSYFANRHLGRFAGFLSGWNCVALYVLVGMLELTACGKFIQYWWPEVPTWATAAVFFVLINAVNFINVKAYGEFEFWFALIKIVAVVAMIATGIYLLSTSGSPTQTVRNLWTHGGFMPNGIGGLVMSLAFIMFAFGGVEMLGFAAAETDQPRKVIPKAINQLVWRVLVFYVGSMAVLLSLTPWTDLVAQLKAGGDTYSNSPFVLVISGIGQKLAAHVLNFVILTATLSVYNSMVYSTSRLLYGMASEGNAPGSLMQVNRRGVPVRAIVYPGLATALCVVLNYVAPQGLIELLMSLIVAALVITWVVIIVTHMRFRRDAVRNGTPLAFRAPFAPVSNVICLAGMALVVGVMLLTPSIRGSALAIPVWIGALYLAYRTVSSRPALPSVQGAA</sequence>
<comment type="subcellular location">
    <subcellularLocation>
        <location evidence="1">Cell inner membrane</location>
        <topology evidence="1">Multi-pass membrane protein</topology>
    </subcellularLocation>
</comment>
<protein>
    <submittedName>
        <fullName evidence="12">Aromatic amino acid:proton symporter (AAT family)</fullName>
    </submittedName>
</protein>
<dbReference type="Gene3D" id="1.20.1740.10">
    <property type="entry name" value="Amino acid/polyamine transporter I"/>
    <property type="match status" value="1"/>
</dbReference>
<feature type="transmembrane region" description="Helical" evidence="10">
    <location>
        <begin position="407"/>
        <end position="428"/>
    </location>
</feature>
<gene>
    <name evidence="12" type="ORF">DES41_101871</name>
</gene>
<dbReference type="Proteomes" id="UP000252884">
    <property type="component" value="Unassembled WGS sequence"/>
</dbReference>
<dbReference type="InterPro" id="IPR004841">
    <property type="entry name" value="AA-permease/SLC12A_dom"/>
</dbReference>
<dbReference type="InterPro" id="IPR004840">
    <property type="entry name" value="Amino_acid_permease_CS"/>
</dbReference>
<evidence type="ECO:0000256" key="4">
    <source>
        <dbReference type="ARBA" id="ARBA00022475"/>
    </source>
</evidence>
<dbReference type="GO" id="GO:0006865">
    <property type="term" value="P:amino acid transport"/>
    <property type="evidence" value="ECO:0007669"/>
    <property type="project" value="UniProtKB-KW"/>
</dbReference>
<dbReference type="RefSeq" id="WP_114466200.1">
    <property type="nucleotide sequence ID" value="NZ_QPJK01000001.1"/>
</dbReference>
<keyword evidence="4" id="KW-1003">Cell membrane</keyword>
<keyword evidence="5" id="KW-0997">Cell inner membrane</keyword>
<dbReference type="AlphaFoldDB" id="A0A368Y831"/>
<reference evidence="12 13" key="1">
    <citation type="submission" date="2018-07" db="EMBL/GenBank/DDBJ databases">
        <title>Genomic Encyclopedia of Type Strains, Phase IV (KMG-IV): sequencing the most valuable type-strain genomes for metagenomic binning, comparative biology and taxonomic classification.</title>
        <authorList>
            <person name="Goeker M."/>
        </authorList>
    </citation>
    <scope>NUCLEOTIDE SEQUENCE [LARGE SCALE GENOMIC DNA]</scope>
    <source>
        <strain evidence="12 13">DSM 21634</strain>
    </source>
</reference>
<feature type="transmembrane region" description="Helical" evidence="10">
    <location>
        <begin position="45"/>
        <end position="64"/>
    </location>
</feature>
<proteinExistence type="inferred from homology"/>
<keyword evidence="13" id="KW-1185">Reference proteome</keyword>
<feature type="transmembrane region" description="Helical" evidence="10">
    <location>
        <begin position="20"/>
        <end position="39"/>
    </location>
</feature>
<feature type="transmembrane region" description="Helical" evidence="10">
    <location>
        <begin position="238"/>
        <end position="259"/>
    </location>
</feature>
<evidence type="ECO:0000256" key="7">
    <source>
        <dbReference type="ARBA" id="ARBA00022970"/>
    </source>
</evidence>
<evidence type="ECO:0000256" key="2">
    <source>
        <dbReference type="ARBA" id="ARBA00008583"/>
    </source>
</evidence>
<evidence type="ECO:0000256" key="8">
    <source>
        <dbReference type="ARBA" id="ARBA00022989"/>
    </source>
</evidence>
<feature type="transmembrane region" description="Helical" evidence="10">
    <location>
        <begin position="434"/>
        <end position="450"/>
    </location>
</feature>
<evidence type="ECO:0000256" key="1">
    <source>
        <dbReference type="ARBA" id="ARBA00004429"/>
    </source>
</evidence>
<feature type="transmembrane region" description="Helical" evidence="10">
    <location>
        <begin position="85"/>
        <end position="104"/>
    </location>
</feature>
<evidence type="ECO:0000313" key="13">
    <source>
        <dbReference type="Proteomes" id="UP000252884"/>
    </source>
</evidence>
<evidence type="ECO:0000256" key="3">
    <source>
        <dbReference type="ARBA" id="ARBA00022448"/>
    </source>
</evidence>
<feature type="transmembrane region" description="Helical" evidence="10">
    <location>
        <begin position="342"/>
        <end position="361"/>
    </location>
</feature>
<keyword evidence="7" id="KW-0029">Amino-acid transport</keyword>
<feature type="transmembrane region" description="Helical" evidence="10">
    <location>
        <begin position="124"/>
        <end position="143"/>
    </location>
</feature>
<evidence type="ECO:0000256" key="9">
    <source>
        <dbReference type="ARBA" id="ARBA00023136"/>
    </source>
</evidence>
<dbReference type="EMBL" id="QPJK01000001">
    <property type="protein sequence ID" value="RCW76265.1"/>
    <property type="molecule type" value="Genomic_DNA"/>
</dbReference>
<evidence type="ECO:0000256" key="5">
    <source>
        <dbReference type="ARBA" id="ARBA00022519"/>
    </source>
</evidence>
<dbReference type="OrthoDB" id="5442866at2"/>
<dbReference type="GO" id="GO:0005886">
    <property type="term" value="C:plasma membrane"/>
    <property type="evidence" value="ECO:0007669"/>
    <property type="project" value="UniProtKB-SubCell"/>
</dbReference>
<evidence type="ECO:0000256" key="6">
    <source>
        <dbReference type="ARBA" id="ARBA00022692"/>
    </source>
</evidence>
<dbReference type="PROSITE" id="PS00218">
    <property type="entry name" value="AMINO_ACID_PERMEASE_1"/>
    <property type="match status" value="1"/>
</dbReference>
<dbReference type="FunFam" id="1.20.1740.10:FF:000001">
    <property type="entry name" value="Amino acid permease"/>
    <property type="match status" value="1"/>
</dbReference>
<feature type="transmembrane region" description="Helical" evidence="10">
    <location>
        <begin position="279"/>
        <end position="306"/>
    </location>
</feature>
<dbReference type="PIRSF" id="PIRSF006060">
    <property type="entry name" value="AA_transporter"/>
    <property type="match status" value="1"/>
</dbReference>
<evidence type="ECO:0000259" key="11">
    <source>
        <dbReference type="Pfam" id="PF00324"/>
    </source>
</evidence>
<name>A0A368Y831_9BURK</name>